<evidence type="ECO:0000256" key="1">
    <source>
        <dbReference type="SAM" id="MobiDB-lite"/>
    </source>
</evidence>
<name>A0A9P5NVM9_GYMJU</name>
<protein>
    <submittedName>
        <fullName evidence="2">Uncharacterized protein</fullName>
    </submittedName>
</protein>
<organism evidence="2 3">
    <name type="scientific">Gymnopilus junonius</name>
    <name type="common">Spectacular rustgill mushroom</name>
    <name type="synonym">Gymnopilus spectabilis subsp. junonius</name>
    <dbReference type="NCBI Taxonomy" id="109634"/>
    <lineage>
        <taxon>Eukaryota</taxon>
        <taxon>Fungi</taxon>
        <taxon>Dikarya</taxon>
        <taxon>Basidiomycota</taxon>
        <taxon>Agaricomycotina</taxon>
        <taxon>Agaricomycetes</taxon>
        <taxon>Agaricomycetidae</taxon>
        <taxon>Agaricales</taxon>
        <taxon>Agaricineae</taxon>
        <taxon>Hymenogastraceae</taxon>
        <taxon>Gymnopilus</taxon>
    </lineage>
</organism>
<feature type="compositionally biased region" description="Low complexity" evidence="1">
    <location>
        <begin position="8"/>
        <end position="20"/>
    </location>
</feature>
<dbReference type="Proteomes" id="UP000724874">
    <property type="component" value="Unassembled WGS sequence"/>
</dbReference>
<sequence>MPAKNTPSAASKVAGAQAKATPAPNAKKQAASNAAPGKAPAEPKVATSKPGKAPKKTAT</sequence>
<proteinExistence type="predicted"/>
<reference evidence="2" key="1">
    <citation type="submission" date="2020-11" db="EMBL/GenBank/DDBJ databases">
        <authorList>
            <consortium name="DOE Joint Genome Institute"/>
            <person name="Ahrendt S."/>
            <person name="Riley R."/>
            <person name="Andreopoulos W."/>
            <person name="LaButti K."/>
            <person name="Pangilinan J."/>
            <person name="Ruiz-duenas F.J."/>
            <person name="Barrasa J.M."/>
            <person name="Sanchez-Garcia M."/>
            <person name="Camarero S."/>
            <person name="Miyauchi S."/>
            <person name="Serrano A."/>
            <person name="Linde D."/>
            <person name="Babiker R."/>
            <person name="Drula E."/>
            <person name="Ayuso-Fernandez I."/>
            <person name="Pacheco R."/>
            <person name="Padilla G."/>
            <person name="Ferreira P."/>
            <person name="Barriuso J."/>
            <person name="Kellner H."/>
            <person name="Castanera R."/>
            <person name="Alfaro M."/>
            <person name="Ramirez L."/>
            <person name="Pisabarro A.G."/>
            <person name="Kuo A."/>
            <person name="Tritt A."/>
            <person name="Lipzen A."/>
            <person name="He G."/>
            <person name="Yan M."/>
            <person name="Ng V."/>
            <person name="Cullen D."/>
            <person name="Martin F."/>
            <person name="Rosso M.-N."/>
            <person name="Henrissat B."/>
            <person name="Hibbett D."/>
            <person name="Martinez A.T."/>
            <person name="Grigoriev I.V."/>
        </authorList>
    </citation>
    <scope>NUCLEOTIDE SEQUENCE</scope>
    <source>
        <strain evidence="2">AH 44721</strain>
    </source>
</reference>
<dbReference type="AlphaFoldDB" id="A0A9P5NVM9"/>
<dbReference type="EMBL" id="JADNYJ010000017">
    <property type="protein sequence ID" value="KAF8906850.1"/>
    <property type="molecule type" value="Genomic_DNA"/>
</dbReference>
<comment type="caution">
    <text evidence="2">The sequence shown here is derived from an EMBL/GenBank/DDBJ whole genome shotgun (WGS) entry which is preliminary data.</text>
</comment>
<keyword evidence="3" id="KW-1185">Reference proteome</keyword>
<gene>
    <name evidence="2" type="ORF">CPB84DRAFT_1844311</name>
</gene>
<evidence type="ECO:0000313" key="3">
    <source>
        <dbReference type="Proteomes" id="UP000724874"/>
    </source>
</evidence>
<feature type="compositionally biased region" description="Low complexity" evidence="1">
    <location>
        <begin position="30"/>
        <end position="40"/>
    </location>
</feature>
<accession>A0A9P5NVM9</accession>
<evidence type="ECO:0000313" key="2">
    <source>
        <dbReference type="EMBL" id="KAF8906850.1"/>
    </source>
</evidence>
<feature type="region of interest" description="Disordered" evidence="1">
    <location>
        <begin position="1"/>
        <end position="59"/>
    </location>
</feature>